<proteinExistence type="predicted"/>
<comment type="caution">
    <text evidence="1">The sequence shown here is derived from an EMBL/GenBank/DDBJ whole genome shotgun (WGS) entry which is preliminary data.</text>
</comment>
<protein>
    <submittedName>
        <fullName evidence="1">Uncharacterized protein</fullName>
    </submittedName>
</protein>
<evidence type="ECO:0000313" key="1">
    <source>
        <dbReference type="EMBL" id="KAK9027258.1"/>
    </source>
</evidence>
<name>A0ABR2SPN8_9ROSI</name>
<reference evidence="1 2" key="1">
    <citation type="journal article" date="2024" name="G3 (Bethesda)">
        <title>Genome assembly of Hibiscus sabdariffa L. provides insights into metabolisms of medicinal natural products.</title>
        <authorList>
            <person name="Kim T."/>
        </authorList>
    </citation>
    <scope>NUCLEOTIDE SEQUENCE [LARGE SCALE GENOMIC DNA]</scope>
    <source>
        <strain evidence="1">TK-2024</strain>
        <tissue evidence="1">Old leaves</tissue>
    </source>
</reference>
<organism evidence="1 2">
    <name type="scientific">Hibiscus sabdariffa</name>
    <name type="common">roselle</name>
    <dbReference type="NCBI Taxonomy" id="183260"/>
    <lineage>
        <taxon>Eukaryota</taxon>
        <taxon>Viridiplantae</taxon>
        <taxon>Streptophyta</taxon>
        <taxon>Embryophyta</taxon>
        <taxon>Tracheophyta</taxon>
        <taxon>Spermatophyta</taxon>
        <taxon>Magnoliopsida</taxon>
        <taxon>eudicotyledons</taxon>
        <taxon>Gunneridae</taxon>
        <taxon>Pentapetalae</taxon>
        <taxon>rosids</taxon>
        <taxon>malvids</taxon>
        <taxon>Malvales</taxon>
        <taxon>Malvaceae</taxon>
        <taxon>Malvoideae</taxon>
        <taxon>Hibiscus</taxon>
    </lineage>
</organism>
<dbReference type="EMBL" id="JBBPBN010000012">
    <property type="protein sequence ID" value="KAK9027258.1"/>
    <property type="molecule type" value="Genomic_DNA"/>
</dbReference>
<evidence type="ECO:0000313" key="2">
    <source>
        <dbReference type="Proteomes" id="UP001396334"/>
    </source>
</evidence>
<dbReference type="Proteomes" id="UP001396334">
    <property type="component" value="Unassembled WGS sequence"/>
</dbReference>
<keyword evidence="2" id="KW-1185">Reference proteome</keyword>
<accession>A0ABR2SPN8</accession>
<gene>
    <name evidence="1" type="ORF">V6N11_067096</name>
</gene>
<sequence length="171" mass="18076">MAHWSSRGEGLIGFRWRCVLLNLAPTGGGCGGVDRLSEDDGSVEVAIVDLVTARAAEQLSSIDVHRDLVAGEGERVIRRVGVKKGRVTEHRGAGDARVQSRTGRLLARAAPWDLGGFPPYGGATAGRLDAYAVLQGAKRLGAVTRTEVEEVGTWLRRDVAADLGRHGGGGR</sequence>
<dbReference type="PROSITE" id="PS51257">
    <property type="entry name" value="PROKAR_LIPOPROTEIN"/>
    <property type="match status" value="1"/>
</dbReference>